<comment type="caution">
    <text evidence="6">The sequence shown here is derived from an EMBL/GenBank/DDBJ whole genome shotgun (WGS) entry which is preliminary data.</text>
</comment>
<evidence type="ECO:0000256" key="3">
    <source>
        <dbReference type="ARBA" id="ARBA00023319"/>
    </source>
</evidence>
<feature type="domain" description="Ig-like" evidence="5">
    <location>
        <begin position="1"/>
        <end position="73"/>
    </location>
</feature>
<keyword evidence="7" id="KW-1185">Reference proteome</keyword>
<dbReference type="Proteomes" id="UP001176961">
    <property type="component" value="Unassembled WGS sequence"/>
</dbReference>
<dbReference type="EMBL" id="CATQJL010000001">
    <property type="protein sequence ID" value="CAJ0591812.1"/>
    <property type="molecule type" value="Genomic_DNA"/>
</dbReference>
<evidence type="ECO:0000256" key="4">
    <source>
        <dbReference type="SAM" id="MobiDB-lite"/>
    </source>
</evidence>
<keyword evidence="2" id="KW-1015">Disulfide bond</keyword>
<evidence type="ECO:0000259" key="5">
    <source>
        <dbReference type="PROSITE" id="PS50835"/>
    </source>
</evidence>
<dbReference type="SUPFAM" id="SSF48726">
    <property type="entry name" value="Immunoglobulin"/>
    <property type="match status" value="2"/>
</dbReference>
<evidence type="ECO:0000313" key="6">
    <source>
        <dbReference type="EMBL" id="CAJ0591812.1"/>
    </source>
</evidence>
<accession>A0AA36DTK1</accession>
<reference evidence="6" key="1">
    <citation type="submission" date="2023-07" db="EMBL/GenBank/DDBJ databases">
        <authorList>
            <consortium name="CYATHOMIX"/>
        </authorList>
    </citation>
    <scope>NUCLEOTIDE SEQUENCE</scope>
    <source>
        <strain evidence="6">N/A</strain>
    </source>
</reference>
<evidence type="ECO:0000313" key="7">
    <source>
        <dbReference type="Proteomes" id="UP001176961"/>
    </source>
</evidence>
<sequence>MVMEARVAGVPLPKVEWLKNGKPFQNYRAKIEHDSQTGIVSLTIPQMFNDDIGEYTCKASNVHGEATSTAQLLAKEQYDRWFTEEQTRLTRDRRQAQPYGISESETEPELASFDTKGAPGSRPIVRSPPRGLRLTEGTDAILQANIVGNPKPRIYWLFNGAPVRMSGSRIQMTYRDS</sequence>
<organism evidence="6 7">
    <name type="scientific">Cylicocyclus nassatus</name>
    <name type="common">Nematode worm</name>
    <dbReference type="NCBI Taxonomy" id="53992"/>
    <lineage>
        <taxon>Eukaryota</taxon>
        <taxon>Metazoa</taxon>
        <taxon>Ecdysozoa</taxon>
        <taxon>Nematoda</taxon>
        <taxon>Chromadorea</taxon>
        <taxon>Rhabditida</taxon>
        <taxon>Rhabditina</taxon>
        <taxon>Rhabditomorpha</taxon>
        <taxon>Strongyloidea</taxon>
        <taxon>Strongylidae</taxon>
        <taxon>Cylicocyclus</taxon>
    </lineage>
</organism>
<dbReference type="Gene3D" id="2.60.40.10">
    <property type="entry name" value="Immunoglobulins"/>
    <property type="match status" value="2"/>
</dbReference>
<keyword evidence="3" id="KW-0393">Immunoglobulin domain</keyword>
<feature type="region of interest" description="Disordered" evidence="4">
    <location>
        <begin position="89"/>
        <end position="132"/>
    </location>
</feature>
<keyword evidence="1" id="KW-0677">Repeat</keyword>
<dbReference type="InterPro" id="IPR007110">
    <property type="entry name" value="Ig-like_dom"/>
</dbReference>
<dbReference type="PANTHER" id="PTHR47633">
    <property type="entry name" value="IMMUNOGLOBULIN"/>
    <property type="match status" value="1"/>
</dbReference>
<dbReference type="InterPro" id="IPR013098">
    <property type="entry name" value="Ig_I-set"/>
</dbReference>
<name>A0AA36DTK1_CYLNA</name>
<evidence type="ECO:0000256" key="2">
    <source>
        <dbReference type="ARBA" id="ARBA00023157"/>
    </source>
</evidence>
<protein>
    <recommendedName>
        <fullName evidence="5">Ig-like domain-containing protein</fullName>
    </recommendedName>
</protein>
<gene>
    <name evidence="6" type="ORF">CYNAS_LOCUS3795</name>
</gene>
<dbReference type="PROSITE" id="PS50835">
    <property type="entry name" value="IG_LIKE"/>
    <property type="match status" value="1"/>
</dbReference>
<dbReference type="Pfam" id="PF07679">
    <property type="entry name" value="I-set"/>
    <property type="match status" value="2"/>
</dbReference>
<dbReference type="InterPro" id="IPR036179">
    <property type="entry name" value="Ig-like_dom_sf"/>
</dbReference>
<dbReference type="FunFam" id="2.60.40.10:FF:000032">
    <property type="entry name" value="palladin isoform X1"/>
    <property type="match status" value="1"/>
</dbReference>
<dbReference type="AlphaFoldDB" id="A0AA36DTK1"/>
<evidence type="ECO:0000256" key="1">
    <source>
        <dbReference type="ARBA" id="ARBA00022737"/>
    </source>
</evidence>
<dbReference type="InterPro" id="IPR013783">
    <property type="entry name" value="Ig-like_fold"/>
</dbReference>
<proteinExistence type="predicted"/>